<accession>A0A225E6E0</accession>
<dbReference type="PIRSF" id="PIRSF029347">
    <property type="entry name" value="RecF"/>
    <property type="match status" value="1"/>
</dbReference>
<proteinExistence type="predicted"/>
<dbReference type="CDD" id="cd00267">
    <property type="entry name" value="ABC_ATPase"/>
    <property type="match status" value="1"/>
</dbReference>
<evidence type="ECO:0000313" key="2">
    <source>
        <dbReference type="EMBL" id="OWK46378.1"/>
    </source>
</evidence>
<dbReference type="GO" id="GO:0016887">
    <property type="term" value="F:ATP hydrolysis activity"/>
    <property type="evidence" value="ECO:0007669"/>
    <property type="project" value="InterPro"/>
</dbReference>
<protein>
    <recommendedName>
        <fullName evidence="1">ATPase AAA-type core domain-containing protein</fullName>
    </recommendedName>
</protein>
<dbReference type="Pfam" id="PF13304">
    <property type="entry name" value="AAA_21"/>
    <property type="match status" value="1"/>
</dbReference>
<sequence length="369" mass="41228">MKMLKQIEIEGYRSIKAVSLELRSLNIFIGPNGAGKSNFVSFFKMLAEMMGSRLQQYIGTSGRGQAILHYGPKATRQLLGRLEFQVDNGTDRYTARFAHAAGDTLVFAEETLASYQTGFENPKTVSLGAGHAETRLDEEAGSGDPTAKAIRDLLNRCRVYHFHDTSASARVRQHCFIHDNRLLMSDAGNLAAVLYAYRSQAKVAYRRIVTTVKKIVPEFDDFDLEPSRLNPNEILLNWRKRDRDYLFGPHQLSDGSLRAIAICTLFLQPEYDLPGVIVIDEPELGLHPHALEIIAGLIRAAATTTQVIAATQSQTFLNFFDPDEIITVETQGGKSLFRRLEPAQLKDWLEDYSIGDLWQRNVLGGGPLP</sequence>
<keyword evidence="3" id="KW-1185">Reference proteome</keyword>
<evidence type="ECO:0000259" key="1">
    <source>
        <dbReference type="Pfam" id="PF13304"/>
    </source>
</evidence>
<dbReference type="AlphaFoldDB" id="A0A225E6E0"/>
<name>A0A225E6E0_9BACT</name>
<feature type="domain" description="ATPase AAA-type core" evidence="1">
    <location>
        <begin position="25"/>
        <end position="317"/>
    </location>
</feature>
<dbReference type="SUPFAM" id="SSF52540">
    <property type="entry name" value="P-loop containing nucleoside triphosphate hydrolases"/>
    <property type="match status" value="1"/>
</dbReference>
<dbReference type="PANTHER" id="PTHR32182:SF22">
    <property type="entry name" value="ATP-DEPENDENT ENDONUCLEASE, OLD FAMILY-RELATED"/>
    <property type="match status" value="1"/>
</dbReference>
<dbReference type="Gene3D" id="3.40.50.300">
    <property type="entry name" value="P-loop containing nucleotide triphosphate hydrolases"/>
    <property type="match status" value="1"/>
</dbReference>
<evidence type="ECO:0000313" key="3">
    <source>
        <dbReference type="Proteomes" id="UP000214646"/>
    </source>
</evidence>
<dbReference type="InterPro" id="IPR003959">
    <property type="entry name" value="ATPase_AAA_core"/>
</dbReference>
<dbReference type="EMBL" id="NIDE01000001">
    <property type="protein sequence ID" value="OWK46378.1"/>
    <property type="molecule type" value="Genomic_DNA"/>
</dbReference>
<dbReference type="GO" id="GO:0006302">
    <property type="term" value="P:double-strand break repair"/>
    <property type="evidence" value="ECO:0007669"/>
    <property type="project" value="TreeGrafter"/>
</dbReference>
<gene>
    <name evidence="2" type="ORF">FRUB_00077</name>
</gene>
<dbReference type="InterPro" id="IPR027417">
    <property type="entry name" value="P-loop_NTPase"/>
</dbReference>
<dbReference type="PANTHER" id="PTHR32182">
    <property type="entry name" value="DNA REPLICATION AND REPAIR PROTEIN RECF"/>
    <property type="match status" value="1"/>
</dbReference>
<dbReference type="InterPro" id="IPR014555">
    <property type="entry name" value="RecF-like"/>
</dbReference>
<reference evidence="3" key="1">
    <citation type="submission" date="2017-06" db="EMBL/GenBank/DDBJ databases">
        <title>Genome analysis of Fimbriiglobus ruber SP5, the first member of the order Planctomycetales with confirmed chitinolytic capability.</title>
        <authorList>
            <person name="Ravin N.V."/>
            <person name="Rakitin A.L."/>
            <person name="Ivanova A.A."/>
            <person name="Beletsky A.V."/>
            <person name="Kulichevskaya I.S."/>
            <person name="Mardanov A.V."/>
            <person name="Dedysh S.N."/>
        </authorList>
    </citation>
    <scope>NUCLEOTIDE SEQUENCE [LARGE SCALE GENOMIC DNA]</scope>
    <source>
        <strain evidence="3">SP5</strain>
    </source>
</reference>
<organism evidence="2 3">
    <name type="scientific">Fimbriiglobus ruber</name>
    <dbReference type="NCBI Taxonomy" id="1908690"/>
    <lineage>
        <taxon>Bacteria</taxon>
        <taxon>Pseudomonadati</taxon>
        <taxon>Planctomycetota</taxon>
        <taxon>Planctomycetia</taxon>
        <taxon>Gemmatales</taxon>
        <taxon>Gemmataceae</taxon>
        <taxon>Fimbriiglobus</taxon>
    </lineage>
</organism>
<comment type="caution">
    <text evidence="2">The sequence shown here is derived from an EMBL/GenBank/DDBJ whole genome shotgun (WGS) entry which is preliminary data.</text>
</comment>
<dbReference type="GO" id="GO:0000731">
    <property type="term" value="P:DNA synthesis involved in DNA repair"/>
    <property type="evidence" value="ECO:0007669"/>
    <property type="project" value="TreeGrafter"/>
</dbReference>
<dbReference type="GO" id="GO:0005524">
    <property type="term" value="F:ATP binding"/>
    <property type="evidence" value="ECO:0007669"/>
    <property type="project" value="InterPro"/>
</dbReference>
<dbReference type="Proteomes" id="UP000214646">
    <property type="component" value="Unassembled WGS sequence"/>
</dbReference>